<dbReference type="EC" id="3.4.16.4" evidence="5"/>
<evidence type="ECO:0000256" key="2">
    <source>
        <dbReference type="ARBA" id="ARBA00022801"/>
    </source>
</evidence>
<dbReference type="InterPro" id="IPR012338">
    <property type="entry name" value="Beta-lactam/transpept-like"/>
</dbReference>
<dbReference type="GO" id="GO:0006508">
    <property type="term" value="P:proteolysis"/>
    <property type="evidence" value="ECO:0007669"/>
    <property type="project" value="InterPro"/>
</dbReference>
<dbReference type="EMBL" id="LNYE01000020">
    <property type="protein sequence ID" value="KTD12071.1"/>
    <property type="molecule type" value="Genomic_DNA"/>
</dbReference>
<dbReference type="STRING" id="45066.Lgra_1529"/>
<feature type="chain" id="PRO_5016796118" evidence="3">
    <location>
        <begin position="25"/>
        <end position="553"/>
    </location>
</feature>
<protein>
    <submittedName>
        <fullName evidence="5">D-Ala-D-Ala carboxypeptidase</fullName>
        <ecNumber evidence="5">3.4.16.4</ecNumber>
    </submittedName>
</protein>
<evidence type="ECO:0000313" key="4">
    <source>
        <dbReference type="EMBL" id="KTD12071.1"/>
    </source>
</evidence>
<sequence length="553" mass="60392">MFKNCLTSLSLSILLMIVSMPILSAVTTLIQSNDQLQTASSKSETAIPADIEAIMNKPMYKNAQWGLRVLNLETGQELLNLNSDTHFFIGSVRKIFSIGELLNKVGPNYYSVTTVHKDGVIQNGTLNGNLVLVASGDLTMGGRTLPNGKIAFTPFDHNEADSLGNAILTQTNPLAGYQNLAKQIKKLGIHAITGDVIIDDRLFDAFNFRNQFDVSPIFVNDDVVDVIIKPGKVNEKSVVDWSPKSAAFSVINELVTAQPNKKYTLELHPVLPKCIGNPNCLGIIKGDLPINFSPPLTNSYPLIQTYRITKPANFARTVFIEALQQAGVDVSKITKVKDNPVNLLKPSPFYNEENQITTLKSLPYQEHAKFILKVSYNIGADTSLMLLGLTNGERTMAGSLAMEKKELQNKYGIASSEYHFIDGSGGGDTTATNKIITKWLAIMSKETSFDAFFNALPILAHDGSLDFVTNFKSNPTLSGAAGHVYAKPGTYVIGGESGMILKGQALAGYIHSKNNHKLIFNLVVNNIPINSLDNLLEVFQDQGTIAALLWRDQ</sequence>
<comment type="similarity">
    <text evidence="1">Belongs to the peptidase S13 family.</text>
</comment>
<dbReference type="Gene3D" id="3.40.710.10">
    <property type="entry name" value="DD-peptidase/beta-lactamase superfamily"/>
    <property type="match status" value="1"/>
</dbReference>
<dbReference type="Proteomes" id="UP000054691">
    <property type="component" value="Unassembled WGS sequence"/>
</dbReference>
<name>A0A378JFC7_9GAMM</name>
<dbReference type="OrthoDB" id="9802627at2"/>
<dbReference type="AlphaFoldDB" id="A0A378JFC7"/>
<dbReference type="InterPro" id="IPR000667">
    <property type="entry name" value="Peptidase_S13"/>
</dbReference>
<accession>A0A378JFC7</accession>
<dbReference type="GO" id="GO:0009002">
    <property type="term" value="F:serine-type D-Ala-D-Ala carboxypeptidase activity"/>
    <property type="evidence" value="ECO:0007669"/>
    <property type="project" value="UniProtKB-EC"/>
</dbReference>
<gene>
    <name evidence="5" type="primary">dacC</name>
    <name evidence="4" type="ORF">Lgra_1529</name>
    <name evidence="5" type="ORF">NCTC12388_03087</name>
</gene>
<dbReference type="RefSeq" id="WP_058498663.1">
    <property type="nucleotide sequence ID" value="NZ_CAAAHW010000007.1"/>
</dbReference>
<feature type="signal peptide" evidence="3">
    <location>
        <begin position="1"/>
        <end position="24"/>
    </location>
</feature>
<dbReference type="PANTHER" id="PTHR30023">
    <property type="entry name" value="D-ALANYL-D-ALANINE CARBOXYPEPTIDASE"/>
    <property type="match status" value="1"/>
</dbReference>
<dbReference type="GO" id="GO:0000270">
    <property type="term" value="P:peptidoglycan metabolic process"/>
    <property type="evidence" value="ECO:0007669"/>
    <property type="project" value="TreeGrafter"/>
</dbReference>
<keyword evidence="3" id="KW-0732">Signal</keyword>
<keyword evidence="2 5" id="KW-0378">Hydrolase</keyword>
<proteinExistence type="inferred from homology"/>
<dbReference type="Pfam" id="PF02113">
    <property type="entry name" value="Peptidase_S13"/>
    <property type="match status" value="1"/>
</dbReference>
<dbReference type="Gene3D" id="3.50.80.20">
    <property type="entry name" value="D-Ala-D-Ala carboxypeptidase C, peptidase S13"/>
    <property type="match status" value="1"/>
</dbReference>
<organism evidence="5 7">
    <name type="scientific">Legionella gratiana</name>
    <dbReference type="NCBI Taxonomy" id="45066"/>
    <lineage>
        <taxon>Bacteria</taxon>
        <taxon>Pseudomonadati</taxon>
        <taxon>Pseudomonadota</taxon>
        <taxon>Gammaproteobacteria</taxon>
        <taxon>Legionellales</taxon>
        <taxon>Legionellaceae</taxon>
        <taxon>Legionella</taxon>
    </lineage>
</organism>
<reference evidence="5 7" key="2">
    <citation type="submission" date="2018-06" db="EMBL/GenBank/DDBJ databases">
        <authorList>
            <consortium name="Pathogen Informatics"/>
            <person name="Doyle S."/>
        </authorList>
    </citation>
    <scope>NUCLEOTIDE SEQUENCE [LARGE SCALE GENOMIC DNA]</scope>
    <source>
        <strain evidence="5 7">NCTC12388</strain>
    </source>
</reference>
<keyword evidence="5" id="KW-0645">Protease</keyword>
<reference evidence="4 6" key="1">
    <citation type="submission" date="2015-11" db="EMBL/GenBank/DDBJ databases">
        <title>Genomic analysis of 38 Legionella species identifies large and diverse effector repertoires.</title>
        <authorList>
            <person name="Burstein D."/>
            <person name="Amaro F."/>
            <person name="Zusman T."/>
            <person name="Lifshitz Z."/>
            <person name="Cohen O."/>
            <person name="Gilbert J.A."/>
            <person name="Pupko T."/>
            <person name="Shuman H.A."/>
            <person name="Segal G."/>
        </authorList>
    </citation>
    <scope>NUCLEOTIDE SEQUENCE [LARGE SCALE GENOMIC DNA]</scope>
    <source>
        <strain evidence="4 6">Lyon 8420412</strain>
    </source>
</reference>
<evidence type="ECO:0000313" key="7">
    <source>
        <dbReference type="Proteomes" id="UP000254476"/>
    </source>
</evidence>
<dbReference type="Proteomes" id="UP000254476">
    <property type="component" value="Unassembled WGS sequence"/>
</dbReference>
<evidence type="ECO:0000313" key="6">
    <source>
        <dbReference type="Proteomes" id="UP000054691"/>
    </source>
</evidence>
<evidence type="ECO:0000313" key="5">
    <source>
        <dbReference type="EMBL" id="STX46325.1"/>
    </source>
</evidence>
<keyword evidence="6" id="KW-1185">Reference proteome</keyword>
<dbReference type="EMBL" id="UGOB01000001">
    <property type="protein sequence ID" value="STX46325.1"/>
    <property type="molecule type" value="Genomic_DNA"/>
</dbReference>
<dbReference type="PANTHER" id="PTHR30023:SF0">
    <property type="entry name" value="PENICILLIN-SENSITIVE CARBOXYPEPTIDASE A"/>
    <property type="match status" value="1"/>
</dbReference>
<dbReference type="SUPFAM" id="SSF56601">
    <property type="entry name" value="beta-lactamase/transpeptidase-like"/>
    <property type="match status" value="1"/>
</dbReference>
<keyword evidence="5" id="KW-0121">Carboxypeptidase</keyword>
<evidence type="ECO:0000256" key="1">
    <source>
        <dbReference type="ARBA" id="ARBA00006096"/>
    </source>
</evidence>
<evidence type="ECO:0000256" key="3">
    <source>
        <dbReference type="SAM" id="SignalP"/>
    </source>
</evidence>